<organism evidence="2 3">
    <name type="scientific">Lactuca saligna</name>
    <name type="common">Willowleaf lettuce</name>
    <dbReference type="NCBI Taxonomy" id="75948"/>
    <lineage>
        <taxon>Eukaryota</taxon>
        <taxon>Viridiplantae</taxon>
        <taxon>Streptophyta</taxon>
        <taxon>Embryophyta</taxon>
        <taxon>Tracheophyta</taxon>
        <taxon>Spermatophyta</taxon>
        <taxon>Magnoliopsida</taxon>
        <taxon>eudicotyledons</taxon>
        <taxon>Gunneridae</taxon>
        <taxon>Pentapetalae</taxon>
        <taxon>asterids</taxon>
        <taxon>campanulids</taxon>
        <taxon>Asterales</taxon>
        <taxon>Asteraceae</taxon>
        <taxon>Cichorioideae</taxon>
        <taxon>Cichorieae</taxon>
        <taxon>Lactucinae</taxon>
        <taxon>Lactuca</taxon>
    </lineage>
</organism>
<dbReference type="EMBL" id="OX465085">
    <property type="protein sequence ID" value="CAI9304116.1"/>
    <property type="molecule type" value="Genomic_DNA"/>
</dbReference>
<accession>A0AA36A3U5</accession>
<protein>
    <submittedName>
        <fullName evidence="2">Uncharacterized protein</fullName>
    </submittedName>
</protein>
<feature type="region of interest" description="Disordered" evidence="1">
    <location>
        <begin position="37"/>
        <end position="126"/>
    </location>
</feature>
<evidence type="ECO:0000256" key="1">
    <source>
        <dbReference type="SAM" id="MobiDB-lite"/>
    </source>
</evidence>
<sequence>MNQSTDLLVADTTAPSFPHQQAWEWLKENVKWEFIAKAGEESQPPSSKRTKTSSSNAYTSSSDPKYPPDSRLVLKTHHLREKEKERNQHRHHHQKMKCLILSNKLPTSRLQPKQRRNRDNDTGNKNCTFSKLINNEKLNYWIKR</sequence>
<feature type="compositionally biased region" description="Low complexity" evidence="1">
    <location>
        <begin position="42"/>
        <end position="62"/>
    </location>
</feature>
<keyword evidence="3" id="KW-1185">Reference proteome</keyword>
<gene>
    <name evidence="2" type="ORF">LSALG_LOCUS42525</name>
</gene>
<dbReference type="Proteomes" id="UP001177003">
    <property type="component" value="Chromosome 9"/>
</dbReference>
<feature type="compositionally biased region" description="Basic residues" evidence="1">
    <location>
        <begin position="87"/>
        <end position="96"/>
    </location>
</feature>
<evidence type="ECO:0000313" key="2">
    <source>
        <dbReference type="EMBL" id="CAI9304116.1"/>
    </source>
</evidence>
<name>A0AA36A3U5_LACSI</name>
<proteinExistence type="predicted"/>
<evidence type="ECO:0000313" key="3">
    <source>
        <dbReference type="Proteomes" id="UP001177003"/>
    </source>
</evidence>
<reference evidence="2" key="1">
    <citation type="submission" date="2023-04" db="EMBL/GenBank/DDBJ databases">
        <authorList>
            <person name="Vijverberg K."/>
            <person name="Xiong W."/>
            <person name="Schranz E."/>
        </authorList>
    </citation>
    <scope>NUCLEOTIDE SEQUENCE</scope>
</reference>
<dbReference type="AlphaFoldDB" id="A0AA36A3U5"/>